<comment type="caution">
    <text evidence="1">The sequence shown here is derived from an EMBL/GenBank/DDBJ whole genome shotgun (WGS) entry which is preliminary data.</text>
</comment>
<organism evidence="1">
    <name type="scientific">gut metagenome</name>
    <dbReference type="NCBI Taxonomy" id="749906"/>
    <lineage>
        <taxon>unclassified sequences</taxon>
        <taxon>metagenomes</taxon>
        <taxon>organismal metagenomes</taxon>
    </lineage>
</organism>
<name>J9FWQ4_9ZZZZ</name>
<accession>J9FWQ4</accession>
<gene>
    <name evidence="1" type="ORF">EVA_12472</name>
</gene>
<sequence length="35" mass="4044">MTWTTLLRKATSVLLWLWICSITGLQRLSVPTLQL</sequence>
<reference evidence="1" key="1">
    <citation type="journal article" date="2012" name="PLoS ONE">
        <title>Gene sets for utilization of primary and secondary nutrition supplies in the distal gut of endangered iberian lynx.</title>
        <authorList>
            <person name="Alcaide M."/>
            <person name="Messina E."/>
            <person name="Richter M."/>
            <person name="Bargiela R."/>
            <person name="Peplies J."/>
            <person name="Huws S.A."/>
            <person name="Newbold C.J."/>
            <person name="Golyshin P.N."/>
            <person name="Simon M.A."/>
            <person name="Lopez G."/>
            <person name="Yakimov M.M."/>
            <person name="Ferrer M."/>
        </authorList>
    </citation>
    <scope>NUCLEOTIDE SEQUENCE</scope>
</reference>
<proteinExistence type="predicted"/>
<evidence type="ECO:0000313" key="1">
    <source>
        <dbReference type="EMBL" id="EJW99421.1"/>
    </source>
</evidence>
<dbReference type="AlphaFoldDB" id="J9FWQ4"/>
<dbReference type="EMBL" id="AMCI01003812">
    <property type="protein sequence ID" value="EJW99421.1"/>
    <property type="molecule type" value="Genomic_DNA"/>
</dbReference>
<protein>
    <submittedName>
        <fullName evidence="1">Uncharacterized protein</fullName>
    </submittedName>
</protein>